<protein>
    <submittedName>
        <fullName evidence="1">Uncharacterized protein</fullName>
    </submittedName>
</protein>
<gene>
    <name evidence="1" type="ORF">CACET_c38320</name>
</gene>
<dbReference type="EMBL" id="CP009687">
    <property type="protein sequence ID" value="AKL97260.1"/>
    <property type="molecule type" value="Genomic_DNA"/>
</dbReference>
<dbReference type="PATRIC" id="fig|84022.5.peg.1081"/>
<name>A0A0D8I7M2_9CLOT</name>
<proteinExistence type="predicted"/>
<evidence type="ECO:0000313" key="1">
    <source>
        <dbReference type="EMBL" id="AKL97260.1"/>
    </source>
</evidence>
<organism evidence="1 2">
    <name type="scientific">Clostridium aceticum</name>
    <dbReference type="NCBI Taxonomy" id="84022"/>
    <lineage>
        <taxon>Bacteria</taxon>
        <taxon>Bacillati</taxon>
        <taxon>Bacillota</taxon>
        <taxon>Clostridia</taxon>
        <taxon>Eubacteriales</taxon>
        <taxon>Clostridiaceae</taxon>
        <taxon>Clostridium</taxon>
    </lineage>
</organism>
<keyword evidence="2" id="KW-1185">Reference proteome</keyword>
<evidence type="ECO:0000313" key="2">
    <source>
        <dbReference type="Proteomes" id="UP000035704"/>
    </source>
</evidence>
<dbReference type="Proteomes" id="UP000035704">
    <property type="component" value="Chromosome"/>
</dbReference>
<dbReference type="OrthoDB" id="2871129at2"/>
<dbReference type="AlphaFoldDB" id="A0A0D8I7M2"/>
<dbReference type="KEGG" id="cace:CACET_c38320"/>
<reference evidence="1 2" key="1">
    <citation type="submission" date="2014-10" db="EMBL/GenBank/DDBJ databases">
        <title>Genome sequence of Clostridium aceticum DSM 1496.</title>
        <authorList>
            <person name="Poehlein A."/>
            <person name="Schiel-Bengelsdorf B."/>
            <person name="Gottschalk G."/>
            <person name="Duerre P."/>
            <person name="Daniel R."/>
        </authorList>
    </citation>
    <scope>NUCLEOTIDE SEQUENCE [LARGE SCALE GENOMIC DNA]</scope>
    <source>
        <strain evidence="1 2">DSM 1496</strain>
    </source>
</reference>
<sequence>MKKNFDEKIEQSLKQGTDSSVELKEEIWNKIESRINDNNMEVNMKMERQKRSKKNFWGVGTIAAALAIMFLAGTAPGHATIDRIKELFTPEKVIVEEIEGMEEQSDVTLQRSKLGYVIYFDEERFALETIDGKDKIAPREQADYVPEVFMEIQHVEGRDVKSLVPEIQKSLEEEYGVSISREEVASPVEGTVLHGTEGRKWDDIVVRCYLVDDTQGGTFVIKQQYFLEAAEGFGHRFNNMLKEFQIIMLEE</sequence>
<accession>A0A0D8I7M2</accession>
<dbReference type="RefSeq" id="WP_044825591.1">
    <property type="nucleotide sequence ID" value="NZ_CP009687.1"/>
</dbReference>
<dbReference type="STRING" id="84022.CACET_c38320"/>